<comment type="caution">
    <text evidence="2">The sequence shown here is derived from an EMBL/GenBank/DDBJ whole genome shotgun (WGS) entry which is preliminary data.</text>
</comment>
<protein>
    <submittedName>
        <fullName evidence="2">Helix-turn-helix domain-containing protein</fullName>
    </submittedName>
</protein>
<dbReference type="Proteomes" id="UP000776700">
    <property type="component" value="Unassembled WGS sequence"/>
</dbReference>
<name>A0A921MZ51_9FIRM</name>
<feature type="non-terminal residue" evidence="2">
    <location>
        <position position="205"/>
    </location>
</feature>
<dbReference type="Pfam" id="PF12728">
    <property type="entry name" value="HTH_17"/>
    <property type="match status" value="1"/>
</dbReference>
<dbReference type="AlphaFoldDB" id="A0A921MZ51"/>
<organism evidence="2 3">
    <name type="scientific">Romboutsia timonensis</name>
    <dbReference type="NCBI Taxonomy" id="1776391"/>
    <lineage>
        <taxon>Bacteria</taxon>
        <taxon>Bacillati</taxon>
        <taxon>Bacillota</taxon>
        <taxon>Clostridia</taxon>
        <taxon>Peptostreptococcales</taxon>
        <taxon>Peptostreptococcaceae</taxon>
        <taxon>Romboutsia</taxon>
    </lineage>
</organism>
<proteinExistence type="predicted"/>
<evidence type="ECO:0000259" key="1">
    <source>
        <dbReference type="Pfam" id="PF12728"/>
    </source>
</evidence>
<reference evidence="2" key="1">
    <citation type="journal article" date="2021" name="PeerJ">
        <title>Extensive microbial diversity within the chicken gut microbiome revealed by metagenomics and culture.</title>
        <authorList>
            <person name="Gilroy R."/>
            <person name="Ravi A."/>
            <person name="Getino M."/>
            <person name="Pursley I."/>
            <person name="Horton D.L."/>
            <person name="Alikhan N.F."/>
            <person name="Baker D."/>
            <person name="Gharbi K."/>
            <person name="Hall N."/>
            <person name="Watson M."/>
            <person name="Adriaenssens E.M."/>
            <person name="Foster-Nyarko E."/>
            <person name="Jarju S."/>
            <person name="Secka A."/>
            <person name="Antonio M."/>
            <person name="Oren A."/>
            <person name="Chaudhuri R.R."/>
            <person name="La Ragione R."/>
            <person name="Hildebrand F."/>
            <person name="Pallen M.J."/>
        </authorList>
    </citation>
    <scope>NUCLEOTIDE SEQUENCE</scope>
    <source>
        <strain evidence="2">1277</strain>
    </source>
</reference>
<dbReference type="InterPro" id="IPR041657">
    <property type="entry name" value="HTH_17"/>
</dbReference>
<sequence>MKNTKWTKEEEEYLRENYKKISESELEERLNRNIKAICQKARRMGLSASIKWTKEEDNYLKENWGKLKIDTLCKRLNRSKRAVQERAYRTLNLGSQLQWYSLKEVADITGINKDTIRKKIISQNLPHHRAKTKQKPYMLDINQLMKFLKENQDLWRYDSLTINVFELKTKWLVEKIEKDKTTLKKYNKSWTDYEDKVMLDRVKRG</sequence>
<reference evidence="2" key="2">
    <citation type="submission" date="2021-09" db="EMBL/GenBank/DDBJ databases">
        <authorList>
            <person name="Gilroy R."/>
        </authorList>
    </citation>
    <scope>NUCLEOTIDE SEQUENCE</scope>
    <source>
        <strain evidence="2">1277</strain>
    </source>
</reference>
<evidence type="ECO:0000313" key="3">
    <source>
        <dbReference type="Proteomes" id="UP000776700"/>
    </source>
</evidence>
<accession>A0A921MZ51</accession>
<dbReference type="EMBL" id="DYUB01000050">
    <property type="protein sequence ID" value="HJG95730.1"/>
    <property type="molecule type" value="Genomic_DNA"/>
</dbReference>
<evidence type="ECO:0000313" key="2">
    <source>
        <dbReference type="EMBL" id="HJG95730.1"/>
    </source>
</evidence>
<feature type="domain" description="Helix-turn-helix" evidence="1">
    <location>
        <begin position="99"/>
        <end position="151"/>
    </location>
</feature>
<gene>
    <name evidence="2" type="ORF">K8V90_01355</name>
</gene>